<gene>
    <name evidence="1" type="ORF">SDC9_75218</name>
</gene>
<accession>A0A644YLD8</accession>
<evidence type="ECO:0000313" key="1">
    <source>
        <dbReference type="EMBL" id="MPM28691.1"/>
    </source>
</evidence>
<protein>
    <submittedName>
        <fullName evidence="1">Uncharacterized protein</fullName>
    </submittedName>
</protein>
<dbReference type="EMBL" id="VSSQ01005322">
    <property type="protein sequence ID" value="MPM28691.1"/>
    <property type="molecule type" value="Genomic_DNA"/>
</dbReference>
<organism evidence="1">
    <name type="scientific">bioreactor metagenome</name>
    <dbReference type="NCBI Taxonomy" id="1076179"/>
    <lineage>
        <taxon>unclassified sequences</taxon>
        <taxon>metagenomes</taxon>
        <taxon>ecological metagenomes</taxon>
    </lineage>
</organism>
<reference evidence="1" key="1">
    <citation type="submission" date="2019-08" db="EMBL/GenBank/DDBJ databases">
        <authorList>
            <person name="Kucharzyk K."/>
            <person name="Murdoch R.W."/>
            <person name="Higgins S."/>
            <person name="Loffler F."/>
        </authorList>
    </citation>
    <scope>NUCLEOTIDE SEQUENCE</scope>
</reference>
<name>A0A644YLD8_9ZZZZ</name>
<dbReference type="AlphaFoldDB" id="A0A644YLD8"/>
<proteinExistence type="predicted"/>
<sequence length="214" mass="23766">METIEHIRYNRLVHRGGALLHLFDVGQLKLIGRIAASLPPDDFSLLYPFSFADIHLGAHHNLGTVFASLTETEQCRVLDVAIELSREDETKAMLSVSHESGAVCLLGLGKQTSTLIDRATHYLASPLLITMVDPVLEPDVHQVLQHSGMALDQGEWETEACCICIAACSEEFFAEHIFTFPLTARFSLTWGPTKDRYGRLVPTYLHEATGHSPR</sequence>
<comment type="caution">
    <text evidence="1">The sequence shown here is derived from an EMBL/GenBank/DDBJ whole genome shotgun (WGS) entry which is preliminary data.</text>
</comment>